<organism evidence="1">
    <name type="scientific">uncultured Desulfovibrio sp</name>
    <dbReference type="NCBI Taxonomy" id="167968"/>
    <lineage>
        <taxon>Bacteria</taxon>
        <taxon>Pseudomonadati</taxon>
        <taxon>Thermodesulfobacteriota</taxon>
        <taxon>Desulfovibrionia</taxon>
        <taxon>Desulfovibrionales</taxon>
        <taxon>Desulfovibrionaceae</taxon>
        <taxon>Desulfovibrio</taxon>
        <taxon>environmental samples</taxon>
    </lineage>
</organism>
<dbReference type="AlphaFoldDB" id="A0A212L205"/>
<name>A0A212L205_9BACT</name>
<protein>
    <submittedName>
        <fullName evidence="1">Uncharacterized protein</fullName>
    </submittedName>
</protein>
<gene>
    <name evidence="1" type="ORF">KL86DES1_20067</name>
</gene>
<proteinExistence type="predicted"/>
<accession>A0A212L205</accession>
<dbReference type="EMBL" id="FMJC01000002">
    <property type="protein sequence ID" value="SCM71591.1"/>
    <property type="molecule type" value="Genomic_DNA"/>
</dbReference>
<sequence length="56" mass="6420">MICGVMRKTLFLESPASDHKKLCSIVKYSKGFRQCRHEMNFLAYQGEQAFYAGSVL</sequence>
<reference evidence="1" key="1">
    <citation type="submission" date="2016-08" db="EMBL/GenBank/DDBJ databases">
        <authorList>
            <person name="Seilhamer J.J."/>
        </authorList>
    </citation>
    <scope>NUCLEOTIDE SEQUENCE</scope>
    <source>
        <strain evidence="1">86-1</strain>
    </source>
</reference>
<evidence type="ECO:0000313" key="1">
    <source>
        <dbReference type="EMBL" id="SCM71591.1"/>
    </source>
</evidence>